<evidence type="ECO:0000256" key="1">
    <source>
        <dbReference type="SAM" id="Phobius"/>
    </source>
</evidence>
<keyword evidence="1" id="KW-0812">Transmembrane</keyword>
<sequence>MSTRQTTDSPRTAGRWWVWPLGTTVTYLAAAVATVVTLLVRSTSGHDPWGKGLGEMFAILGISALLGIGLFPLLLGWALFRSRTKPKSGIIALAASIFLALLALLTALTSGVSTPTPETAPPPMGTVR</sequence>
<accession>A0ABV9TX75</accession>
<evidence type="ECO:0000313" key="3">
    <source>
        <dbReference type="Proteomes" id="UP001595872"/>
    </source>
</evidence>
<dbReference type="EMBL" id="JBHSIT010000002">
    <property type="protein sequence ID" value="MFC4907615.1"/>
    <property type="molecule type" value="Genomic_DNA"/>
</dbReference>
<dbReference type="RefSeq" id="WP_378253504.1">
    <property type="nucleotide sequence ID" value="NZ_JBHSIT010000002.1"/>
</dbReference>
<organism evidence="2 3">
    <name type="scientific">Actinomadura gamaensis</name>
    <dbReference type="NCBI Taxonomy" id="1763541"/>
    <lineage>
        <taxon>Bacteria</taxon>
        <taxon>Bacillati</taxon>
        <taxon>Actinomycetota</taxon>
        <taxon>Actinomycetes</taxon>
        <taxon>Streptosporangiales</taxon>
        <taxon>Thermomonosporaceae</taxon>
        <taxon>Actinomadura</taxon>
    </lineage>
</organism>
<keyword evidence="3" id="KW-1185">Reference proteome</keyword>
<gene>
    <name evidence="2" type="ORF">ACFPCY_09810</name>
</gene>
<protein>
    <submittedName>
        <fullName evidence="2">Uncharacterized protein</fullName>
    </submittedName>
</protein>
<reference evidence="3" key="1">
    <citation type="journal article" date="2019" name="Int. J. Syst. Evol. Microbiol.">
        <title>The Global Catalogue of Microorganisms (GCM) 10K type strain sequencing project: providing services to taxonomists for standard genome sequencing and annotation.</title>
        <authorList>
            <consortium name="The Broad Institute Genomics Platform"/>
            <consortium name="The Broad Institute Genome Sequencing Center for Infectious Disease"/>
            <person name="Wu L."/>
            <person name="Ma J."/>
        </authorList>
    </citation>
    <scope>NUCLEOTIDE SEQUENCE [LARGE SCALE GENOMIC DNA]</scope>
    <source>
        <strain evidence="3">KLKA75</strain>
    </source>
</reference>
<evidence type="ECO:0000313" key="2">
    <source>
        <dbReference type="EMBL" id="MFC4907615.1"/>
    </source>
</evidence>
<keyword evidence="1" id="KW-0472">Membrane</keyword>
<dbReference type="Proteomes" id="UP001595872">
    <property type="component" value="Unassembled WGS sequence"/>
</dbReference>
<feature type="transmembrane region" description="Helical" evidence="1">
    <location>
        <begin position="56"/>
        <end position="78"/>
    </location>
</feature>
<name>A0ABV9TX75_9ACTN</name>
<feature type="transmembrane region" description="Helical" evidence="1">
    <location>
        <begin position="16"/>
        <end position="36"/>
    </location>
</feature>
<proteinExistence type="predicted"/>
<feature type="transmembrane region" description="Helical" evidence="1">
    <location>
        <begin position="90"/>
        <end position="112"/>
    </location>
</feature>
<comment type="caution">
    <text evidence="2">The sequence shown here is derived from an EMBL/GenBank/DDBJ whole genome shotgun (WGS) entry which is preliminary data.</text>
</comment>
<keyword evidence="1" id="KW-1133">Transmembrane helix</keyword>